<dbReference type="EMBL" id="BMAW01021678">
    <property type="protein sequence ID" value="GFT74155.1"/>
    <property type="molecule type" value="Genomic_DNA"/>
</dbReference>
<name>A0A8X6PJJ1_NEPPI</name>
<evidence type="ECO:0000313" key="2">
    <source>
        <dbReference type="EMBL" id="GFT74155.1"/>
    </source>
</evidence>
<reference evidence="2" key="1">
    <citation type="submission" date="2020-08" db="EMBL/GenBank/DDBJ databases">
        <title>Multicomponent nature underlies the extraordinary mechanical properties of spider dragline silk.</title>
        <authorList>
            <person name="Kono N."/>
            <person name="Nakamura H."/>
            <person name="Mori M."/>
            <person name="Yoshida Y."/>
            <person name="Ohtoshi R."/>
            <person name="Malay A.D."/>
            <person name="Moran D.A.P."/>
            <person name="Tomita M."/>
            <person name="Numata K."/>
            <person name="Arakawa K."/>
        </authorList>
    </citation>
    <scope>NUCLEOTIDE SEQUENCE</scope>
</reference>
<gene>
    <name evidence="2" type="ORF">NPIL_310171</name>
</gene>
<sequence>MIHDDVVHDEVRNAFAAWARKLGLTKKNDPEFLRVHDELRRAGENLDKILAQMGDIPLFKLPASENELDMIIQKFTKPNPSQEPANVPVVTPSPSQDRPDYAPQRKNPPKRTRDIEGFISLP</sequence>
<comment type="caution">
    <text evidence="2">The sequence shown here is derived from an EMBL/GenBank/DDBJ whole genome shotgun (WGS) entry which is preliminary data.</text>
</comment>
<proteinExistence type="predicted"/>
<evidence type="ECO:0000256" key="1">
    <source>
        <dbReference type="SAM" id="MobiDB-lite"/>
    </source>
</evidence>
<keyword evidence="3" id="KW-1185">Reference proteome</keyword>
<dbReference type="Proteomes" id="UP000887013">
    <property type="component" value="Unassembled WGS sequence"/>
</dbReference>
<protein>
    <submittedName>
        <fullName evidence="2">Uncharacterized protein</fullName>
    </submittedName>
</protein>
<accession>A0A8X6PJJ1</accession>
<organism evidence="2 3">
    <name type="scientific">Nephila pilipes</name>
    <name type="common">Giant wood spider</name>
    <name type="synonym">Nephila maculata</name>
    <dbReference type="NCBI Taxonomy" id="299642"/>
    <lineage>
        <taxon>Eukaryota</taxon>
        <taxon>Metazoa</taxon>
        <taxon>Ecdysozoa</taxon>
        <taxon>Arthropoda</taxon>
        <taxon>Chelicerata</taxon>
        <taxon>Arachnida</taxon>
        <taxon>Araneae</taxon>
        <taxon>Araneomorphae</taxon>
        <taxon>Entelegynae</taxon>
        <taxon>Araneoidea</taxon>
        <taxon>Nephilidae</taxon>
        <taxon>Nephila</taxon>
    </lineage>
</organism>
<feature type="region of interest" description="Disordered" evidence="1">
    <location>
        <begin position="77"/>
        <end position="122"/>
    </location>
</feature>
<evidence type="ECO:0000313" key="3">
    <source>
        <dbReference type="Proteomes" id="UP000887013"/>
    </source>
</evidence>
<dbReference type="AlphaFoldDB" id="A0A8X6PJJ1"/>